<keyword evidence="2" id="KW-1185">Reference proteome</keyword>
<evidence type="ECO:0000313" key="2">
    <source>
        <dbReference type="Proteomes" id="UP000828390"/>
    </source>
</evidence>
<dbReference type="EMBL" id="JAIWYP010000011">
    <property type="protein sequence ID" value="KAH3739712.1"/>
    <property type="molecule type" value="Genomic_DNA"/>
</dbReference>
<proteinExistence type="predicted"/>
<reference evidence="1" key="2">
    <citation type="submission" date="2020-11" db="EMBL/GenBank/DDBJ databases">
        <authorList>
            <person name="McCartney M.A."/>
            <person name="Auch B."/>
            <person name="Kono T."/>
            <person name="Mallez S."/>
            <person name="Becker A."/>
            <person name="Gohl D.M."/>
            <person name="Silverstein K.A.T."/>
            <person name="Koren S."/>
            <person name="Bechman K.B."/>
            <person name="Herman A."/>
            <person name="Abrahante J.E."/>
            <person name="Garbe J."/>
        </authorList>
    </citation>
    <scope>NUCLEOTIDE SEQUENCE</scope>
    <source>
        <strain evidence="1">Duluth1</strain>
        <tissue evidence="1">Whole animal</tissue>
    </source>
</reference>
<accession>A0A9D4D6P4</accession>
<organism evidence="1 2">
    <name type="scientific">Dreissena polymorpha</name>
    <name type="common">Zebra mussel</name>
    <name type="synonym">Mytilus polymorpha</name>
    <dbReference type="NCBI Taxonomy" id="45954"/>
    <lineage>
        <taxon>Eukaryota</taxon>
        <taxon>Metazoa</taxon>
        <taxon>Spiralia</taxon>
        <taxon>Lophotrochozoa</taxon>
        <taxon>Mollusca</taxon>
        <taxon>Bivalvia</taxon>
        <taxon>Autobranchia</taxon>
        <taxon>Heteroconchia</taxon>
        <taxon>Euheterodonta</taxon>
        <taxon>Imparidentia</taxon>
        <taxon>Neoheterodontei</taxon>
        <taxon>Myida</taxon>
        <taxon>Dreissenoidea</taxon>
        <taxon>Dreissenidae</taxon>
        <taxon>Dreissena</taxon>
    </lineage>
</organism>
<name>A0A9D4D6P4_DREPO</name>
<dbReference type="Proteomes" id="UP000828390">
    <property type="component" value="Unassembled WGS sequence"/>
</dbReference>
<comment type="caution">
    <text evidence="1">The sequence shown here is derived from an EMBL/GenBank/DDBJ whole genome shotgun (WGS) entry which is preliminary data.</text>
</comment>
<evidence type="ECO:0000313" key="1">
    <source>
        <dbReference type="EMBL" id="KAH3739712.1"/>
    </source>
</evidence>
<protein>
    <submittedName>
        <fullName evidence="1">Uncharacterized protein</fullName>
    </submittedName>
</protein>
<sequence length="115" mass="12565">MPRQRPTRNFGWARSIFIDRVVIRDKLCENTILGGRGLCGLAAPGLVMGSCIVEIDRIVIKDVPYQLEVNRCRHEEVNANLTPTLITFDPGFHGDCANSVGGDSGQDGHTAEITT</sequence>
<dbReference type="AlphaFoldDB" id="A0A9D4D6P4"/>
<reference evidence="1" key="1">
    <citation type="journal article" date="2019" name="bioRxiv">
        <title>The Genome of the Zebra Mussel, Dreissena polymorpha: A Resource for Invasive Species Research.</title>
        <authorList>
            <person name="McCartney M.A."/>
            <person name="Auch B."/>
            <person name="Kono T."/>
            <person name="Mallez S."/>
            <person name="Zhang Y."/>
            <person name="Obille A."/>
            <person name="Becker A."/>
            <person name="Abrahante J.E."/>
            <person name="Garbe J."/>
            <person name="Badalamenti J.P."/>
            <person name="Herman A."/>
            <person name="Mangelson H."/>
            <person name="Liachko I."/>
            <person name="Sullivan S."/>
            <person name="Sone E.D."/>
            <person name="Koren S."/>
            <person name="Silverstein K.A.T."/>
            <person name="Beckman K.B."/>
            <person name="Gohl D.M."/>
        </authorList>
    </citation>
    <scope>NUCLEOTIDE SEQUENCE</scope>
    <source>
        <strain evidence="1">Duluth1</strain>
        <tissue evidence="1">Whole animal</tissue>
    </source>
</reference>
<gene>
    <name evidence="1" type="ORF">DPMN_046397</name>
</gene>